<dbReference type="GO" id="GO:0006508">
    <property type="term" value="P:proteolysis"/>
    <property type="evidence" value="ECO:0007669"/>
    <property type="project" value="InterPro"/>
</dbReference>
<dbReference type="GO" id="GO:0004181">
    <property type="term" value="F:metallocarboxypeptidase activity"/>
    <property type="evidence" value="ECO:0007669"/>
    <property type="project" value="InterPro"/>
</dbReference>
<dbReference type="Proteomes" id="UP001295684">
    <property type="component" value="Unassembled WGS sequence"/>
</dbReference>
<evidence type="ECO:0000259" key="5">
    <source>
        <dbReference type="PROSITE" id="PS52035"/>
    </source>
</evidence>
<dbReference type="PANTHER" id="PTHR12756">
    <property type="entry name" value="CYTOSOLIC CARBOXYPEPTIDASE"/>
    <property type="match status" value="1"/>
</dbReference>
<dbReference type="PANTHER" id="PTHR12756:SF11">
    <property type="entry name" value="CYTOSOLIC CARBOXYPEPTIDASE 1"/>
    <property type="match status" value="1"/>
</dbReference>
<feature type="active site" description="Proton donor/acceptor" evidence="3">
    <location>
        <position position="699"/>
    </location>
</feature>
<evidence type="ECO:0000256" key="3">
    <source>
        <dbReference type="PROSITE-ProRule" id="PRU01379"/>
    </source>
</evidence>
<evidence type="ECO:0000313" key="6">
    <source>
        <dbReference type="EMBL" id="CAI2366514.1"/>
    </source>
</evidence>
<evidence type="ECO:0000256" key="2">
    <source>
        <dbReference type="ARBA" id="ARBA00005988"/>
    </source>
</evidence>
<organism evidence="6 7">
    <name type="scientific">Euplotes crassus</name>
    <dbReference type="NCBI Taxonomy" id="5936"/>
    <lineage>
        <taxon>Eukaryota</taxon>
        <taxon>Sar</taxon>
        <taxon>Alveolata</taxon>
        <taxon>Ciliophora</taxon>
        <taxon>Intramacronucleata</taxon>
        <taxon>Spirotrichea</taxon>
        <taxon>Hypotrichia</taxon>
        <taxon>Euplotida</taxon>
        <taxon>Euplotidae</taxon>
        <taxon>Moneuplotes</taxon>
    </lineage>
</organism>
<feature type="compositionally biased region" description="Polar residues" evidence="4">
    <location>
        <begin position="1015"/>
        <end position="1026"/>
    </location>
</feature>
<feature type="region of interest" description="Disordered" evidence="4">
    <location>
        <begin position="1011"/>
        <end position="1034"/>
    </location>
</feature>
<dbReference type="PROSITE" id="PS52035">
    <property type="entry name" value="PEPTIDASE_M14"/>
    <property type="match status" value="1"/>
</dbReference>
<feature type="region of interest" description="Disordered" evidence="4">
    <location>
        <begin position="898"/>
        <end position="932"/>
    </location>
</feature>
<evidence type="ECO:0000256" key="1">
    <source>
        <dbReference type="ARBA" id="ARBA00001947"/>
    </source>
</evidence>
<dbReference type="InterPro" id="IPR040626">
    <property type="entry name" value="Pepdidase_M14_N"/>
</dbReference>
<feature type="region of interest" description="Disordered" evidence="4">
    <location>
        <begin position="50"/>
        <end position="125"/>
    </location>
</feature>
<dbReference type="Gene3D" id="2.60.40.3120">
    <property type="match status" value="1"/>
</dbReference>
<comment type="cofactor">
    <cofactor evidence="1">
        <name>Zn(2+)</name>
        <dbReference type="ChEBI" id="CHEBI:29105"/>
    </cofactor>
</comment>
<name>A0AAD1UJP3_EUPCR</name>
<dbReference type="Pfam" id="PF18027">
    <property type="entry name" value="Pepdidase_M14_N"/>
    <property type="match status" value="1"/>
</dbReference>
<dbReference type="SUPFAM" id="SSF53187">
    <property type="entry name" value="Zn-dependent exopeptidases"/>
    <property type="match status" value="1"/>
</dbReference>
<dbReference type="InterPro" id="IPR000834">
    <property type="entry name" value="Peptidase_M14"/>
</dbReference>
<reference evidence="6" key="1">
    <citation type="submission" date="2023-07" db="EMBL/GenBank/DDBJ databases">
        <authorList>
            <consortium name="AG Swart"/>
            <person name="Singh M."/>
            <person name="Singh A."/>
            <person name="Seah K."/>
            <person name="Emmerich C."/>
        </authorList>
    </citation>
    <scope>NUCLEOTIDE SEQUENCE</scope>
    <source>
        <strain evidence="6">DP1</strain>
    </source>
</reference>
<feature type="domain" description="Peptidase M14" evidence="5">
    <location>
        <begin position="462"/>
        <end position="725"/>
    </location>
</feature>
<feature type="compositionally biased region" description="Acidic residues" evidence="4">
    <location>
        <begin position="899"/>
        <end position="932"/>
    </location>
</feature>
<feature type="region of interest" description="Disordered" evidence="4">
    <location>
        <begin position="1"/>
        <end position="37"/>
    </location>
</feature>
<dbReference type="GO" id="GO:0008270">
    <property type="term" value="F:zinc ion binding"/>
    <property type="evidence" value="ECO:0007669"/>
    <property type="project" value="InterPro"/>
</dbReference>
<gene>
    <name evidence="6" type="ORF">ECRASSUSDP1_LOCUS7787</name>
</gene>
<feature type="compositionally biased region" description="Basic residues" evidence="4">
    <location>
        <begin position="68"/>
        <end position="81"/>
    </location>
</feature>
<accession>A0AAD1UJP3</accession>
<dbReference type="AlphaFoldDB" id="A0AAD1UJP3"/>
<dbReference type="Pfam" id="PF00246">
    <property type="entry name" value="Peptidase_M14"/>
    <property type="match status" value="1"/>
</dbReference>
<feature type="region of interest" description="Disordered" evidence="4">
    <location>
        <begin position="794"/>
        <end position="843"/>
    </location>
</feature>
<feature type="compositionally biased region" description="Polar residues" evidence="4">
    <location>
        <begin position="87"/>
        <end position="121"/>
    </location>
</feature>
<keyword evidence="7" id="KW-1185">Reference proteome</keyword>
<evidence type="ECO:0000313" key="7">
    <source>
        <dbReference type="Proteomes" id="UP001295684"/>
    </source>
</evidence>
<evidence type="ECO:0000256" key="4">
    <source>
        <dbReference type="SAM" id="MobiDB-lite"/>
    </source>
</evidence>
<dbReference type="EMBL" id="CAMPGE010007599">
    <property type="protein sequence ID" value="CAI2366514.1"/>
    <property type="molecule type" value="Genomic_DNA"/>
</dbReference>
<proteinExistence type="inferred from homology"/>
<feature type="compositionally biased region" description="Polar residues" evidence="4">
    <location>
        <begin position="1"/>
        <end position="12"/>
    </location>
</feature>
<sequence length="1166" mass="134823">MKKKSTNLSTIVLDTGSLPDPADGNAQPKSPRRNAPMPLIKRFQHSLEPDMIFGWKPRNSKCTSQQAKKGKMSKLKKKKFKKELSKIHSQSISPIKIGQNSSRNDQMAPNPTQETTFQKPSELSDYGSRPSIFVKQQRRELNTISPARTRREESFEEVQKMKKIPPTLQGLLEALHVKHEGEIYKFIEKHSEYEFKATDIKYKIPYLDAIRSYSDNYKNAVYLIDYKDVNKIKPRDPVFDIISRECLSLSKKGKLIYAGKDPYNLKMIQSIPEVKKVKCSNMKLNLKSNDQETVEHKLEFDANFECGNLHSAIKMTDTEYHLFIYPDTNTSGHTQWFYFKVSGMKKNTEYTFKIMNLSKKHSAFQKGMNPCVFSTKTWNVHGVGWDITETYNVNYCSNPFNSVIQSTIKKKYDAKFQNEDSREKSKKKHKSMLNPYSKKLYALRFSYKPKFGEDEVFIAFSIPYSYSQCQYFLKEVVEKMPEIKSKKINYSRKELCKTLGGRKVDIIKITNPSKKRTKKQSIVIMARCHPGETVGSFVMEGVLKGLCSKNFFSDYLRDKCVFYIIPMFNPDGVFCGNNRTSLAGVDLNRRWTKPDKVMEAEVFYLKSMILALGKEEVSIFVDLHGHSKKNNSFIYGNTYKRVQEKGNFWQVRFLAKILNKIAPMFAYDSCAFSNQKSKNSTARAVIGKDIGILNCFTLESSFHAFRYFNMCNKCFVLCKYSISDYHAMGDYLCKGIYGTLRAFLDTEDCIEYNPNIAKTNTEVADNPSAVNSLAKKAHQEILDCTEAKVKMKQKKKKSTKATIKVNNQRPRRVKAIKTEAEANAKASSSMSRRSKQDSTKERVVIHLDPQQQKEEQLFSKYDFSSSLLGQYTEQLEQKVNKFVEESKNNEKLSRAYQVVDEDEEEYTDIDEQSDEEDSNSEPSEDNLSEDELQECYQKIKKSRENYYKNAKLRIFSFSKQNYSLPKIKENFTIDIPPSSSAYTMSEKGRIFREPKKMELYKFSLNPNGKAINSFDHPTSPKTSETISGPPMTTKHSQFKVKMGKYSTLKNPMYKKTNKDIRKEKFTMYHARIASKLPELSPNVISSFVSRSNGSERSINKRFSKRHPMTHLDRFEANRSATQTSEERIFPNFQYRNSPLSFGVKRVSNVISNTKRDEILKRFIGKH</sequence>
<protein>
    <recommendedName>
        <fullName evidence="5">Peptidase M14 domain-containing protein</fullName>
    </recommendedName>
</protein>
<comment type="caution">
    <text evidence="6">The sequence shown here is derived from an EMBL/GenBank/DDBJ whole genome shotgun (WGS) entry which is preliminary data.</text>
</comment>
<dbReference type="InterPro" id="IPR050821">
    <property type="entry name" value="Cytosolic_carboxypeptidase"/>
</dbReference>
<feature type="compositionally biased region" description="Basic and acidic residues" evidence="4">
    <location>
        <begin position="834"/>
        <end position="843"/>
    </location>
</feature>
<comment type="similarity">
    <text evidence="2 3">Belongs to the peptidase M14 family.</text>
</comment>
<dbReference type="Gene3D" id="3.40.630.10">
    <property type="entry name" value="Zn peptidases"/>
    <property type="match status" value="1"/>
</dbReference>